<organism evidence="2 3">
    <name type="scientific">Fictibacillus marinisediminis</name>
    <dbReference type="NCBI Taxonomy" id="2878389"/>
    <lineage>
        <taxon>Bacteria</taxon>
        <taxon>Bacillati</taxon>
        <taxon>Bacillota</taxon>
        <taxon>Bacilli</taxon>
        <taxon>Bacillales</taxon>
        <taxon>Fictibacillaceae</taxon>
        <taxon>Fictibacillus</taxon>
    </lineage>
</organism>
<evidence type="ECO:0000313" key="2">
    <source>
        <dbReference type="EMBL" id="MCK6255525.1"/>
    </source>
</evidence>
<evidence type="ECO:0000259" key="1">
    <source>
        <dbReference type="Pfam" id="PF14417"/>
    </source>
</evidence>
<accession>A0A9X1X9N7</accession>
<dbReference type="InterPro" id="IPR025847">
    <property type="entry name" value="MEDS_domain"/>
</dbReference>
<gene>
    <name evidence="2" type="ORF">LCY76_02665</name>
</gene>
<sequence>MNKSVMQLFNNSERLQGIHVFYYSFELESYIENAVSYIVNGVEQGDYILFLENERIYPLIIKELEEKLTTDQLKKVRFMNNFDFYFWNNNFYPQTILSNFSDIVTPWIEENRSIRTWGHVEWGDRKDFEKTLEEFEVEVDQMIKNVKVITVCAYDAGRVSDDLKVKLMEHHDFIMTDNEVLPINRS</sequence>
<protein>
    <submittedName>
        <fullName evidence="2">MEDS domain-containing protein</fullName>
    </submittedName>
</protein>
<keyword evidence="3" id="KW-1185">Reference proteome</keyword>
<dbReference type="Proteomes" id="UP001139011">
    <property type="component" value="Unassembled WGS sequence"/>
</dbReference>
<dbReference type="EMBL" id="JAIWJX010000002">
    <property type="protein sequence ID" value="MCK6255525.1"/>
    <property type="molecule type" value="Genomic_DNA"/>
</dbReference>
<name>A0A9X1X9N7_9BACL</name>
<dbReference type="AlphaFoldDB" id="A0A9X1X9N7"/>
<feature type="domain" description="MEDS" evidence="1">
    <location>
        <begin position="19"/>
        <end position="171"/>
    </location>
</feature>
<reference evidence="2" key="1">
    <citation type="submission" date="2021-09" db="EMBL/GenBank/DDBJ databases">
        <title>Genome analysis of Fictibacillus sp. KIGAM418 isolated from marine sediment.</title>
        <authorList>
            <person name="Seo M.-J."/>
            <person name="Cho E.-S."/>
            <person name="Hwang C.Y."/>
        </authorList>
    </citation>
    <scope>NUCLEOTIDE SEQUENCE</scope>
    <source>
        <strain evidence="2">KIGAM418</strain>
    </source>
</reference>
<proteinExistence type="predicted"/>
<evidence type="ECO:0000313" key="3">
    <source>
        <dbReference type="Proteomes" id="UP001139011"/>
    </source>
</evidence>
<dbReference type="Pfam" id="PF14417">
    <property type="entry name" value="MEDS"/>
    <property type="match status" value="1"/>
</dbReference>
<dbReference type="RefSeq" id="WP_248251343.1">
    <property type="nucleotide sequence ID" value="NZ_JAIWJX010000002.1"/>
</dbReference>
<comment type="caution">
    <text evidence="2">The sequence shown here is derived from an EMBL/GenBank/DDBJ whole genome shotgun (WGS) entry which is preliminary data.</text>
</comment>